<keyword evidence="2" id="KW-1185">Reference proteome</keyword>
<evidence type="ECO:0000313" key="1">
    <source>
        <dbReference type="EMBL" id="MBA0791718.1"/>
    </source>
</evidence>
<proteinExistence type="predicted"/>
<sequence length="28" mass="3279">MIKLSLILIAWKLLKPYLETLPLLQITL</sequence>
<dbReference type="AlphaFoldDB" id="A0A7J9G2X6"/>
<protein>
    <submittedName>
        <fullName evidence="1">Uncharacterized protein</fullName>
    </submittedName>
</protein>
<accession>A0A7J9G2X6</accession>
<evidence type="ECO:0000313" key="2">
    <source>
        <dbReference type="Proteomes" id="UP000593560"/>
    </source>
</evidence>
<dbReference type="Proteomes" id="UP000593560">
    <property type="component" value="Unassembled WGS sequence"/>
</dbReference>
<dbReference type="EMBL" id="JABFAD010000002">
    <property type="protein sequence ID" value="MBA0791718.1"/>
    <property type="molecule type" value="Genomic_DNA"/>
</dbReference>
<name>A0A7J9G2X6_9ROSI</name>
<reference evidence="1 2" key="1">
    <citation type="journal article" date="2019" name="Genome Biol. Evol.">
        <title>Insights into the evolution of the New World diploid cottons (Gossypium, subgenus Houzingenia) based on genome sequencing.</title>
        <authorList>
            <person name="Grover C.E."/>
            <person name="Arick M.A. 2nd"/>
            <person name="Thrash A."/>
            <person name="Conover J.L."/>
            <person name="Sanders W.S."/>
            <person name="Peterson D.G."/>
            <person name="Frelichowski J.E."/>
            <person name="Scheffler J.A."/>
            <person name="Scheffler B.E."/>
            <person name="Wendel J.F."/>
        </authorList>
    </citation>
    <scope>NUCLEOTIDE SEQUENCE [LARGE SCALE GENOMIC DNA]</scope>
    <source>
        <strain evidence="1">0</strain>
        <tissue evidence="1">Leaf</tissue>
    </source>
</reference>
<comment type="caution">
    <text evidence="1">The sequence shown here is derived from an EMBL/GenBank/DDBJ whole genome shotgun (WGS) entry which is preliminary data.</text>
</comment>
<organism evidence="1 2">
    <name type="scientific">Gossypium harknessii</name>
    <dbReference type="NCBI Taxonomy" id="34285"/>
    <lineage>
        <taxon>Eukaryota</taxon>
        <taxon>Viridiplantae</taxon>
        <taxon>Streptophyta</taxon>
        <taxon>Embryophyta</taxon>
        <taxon>Tracheophyta</taxon>
        <taxon>Spermatophyta</taxon>
        <taxon>Magnoliopsida</taxon>
        <taxon>eudicotyledons</taxon>
        <taxon>Gunneridae</taxon>
        <taxon>Pentapetalae</taxon>
        <taxon>rosids</taxon>
        <taxon>malvids</taxon>
        <taxon>Malvales</taxon>
        <taxon>Malvaceae</taxon>
        <taxon>Malvoideae</taxon>
        <taxon>Gossypium</taxon>
    </lineage>
</organism>
<gene>
    <name evidence="1" type="ORF">Gohar_016283</name>
</gene>